<dbReference type="WBParaSite" id="PDA_v2.g27438.t1">
    <property type="protein sequence ID" value="PDA_v2.g27438.t1"/>
    <property type="gene ID" value="PDA_v2.g27438"/>
</dbReference>
<feature type="region of interest" description="Disordered" evidence="1">
    <location>
        <begin position="57"/>
        <end position="77"/>
    </location>
</feature>
<evidence type="ECO:0000313" key="2">
    <source>
        <dbReference type="Proteomes" id="UP000887578"/>
    </source>
</evidence>
<reference evidence="3" key="1">
    <citation type="submission" date="2022-11" db="UniProtKB">
        <authorList>
            <consortium name="WormBaseParasite"/>
        </authorList>
    </citation>
    <scope>IDENTIFICATION</scope>
</reference>
<accession>A0A914QJE0</accession>
<proteinExistence type="predicted"/>
<sequence length="77" mass="8980">MNRGMDKQMDVALANYDRVQFSIEFFYTGNNKRPDQFSYICTVYQKVNGNYIERATETGTDDNYSNELSQTVKSEDL</sequence>
<dbReference type="Proteomes" id="UP000887578">
    <property type="component" value="Unplaced"/>
</dbReference>
<name>A0A914QJE0_9BILA</name>
<evidence type="ECO:0000256" key="1">
    <source>
        <dbReference type="SAM" id="MobiDB-lite"/>
    </source>
</evidence>
<protein>
    <submittedName>
        <fullName evidence="3">Uncharacterized protein</fullName>
    </submittedName>
</protein>
<evidence type="ECO:0000313" key="3">
    <source>
        <dbReference type="WBParaSite" id="PDA_v2.g27438.t1"/>
    </source>
</evidence>
<dbReference type="AlphaFoldDB" id="A0A914QJE0"/>
<organism evidence="2 3">
    <name type="scientific">Panagrolaimus davidi</name>
    <dbReference type="NCBI Taxonomy" id="227884"/>
    <lineage>
        <taxon>Eukaryota</taxon>
        <taxon>Metazoa</taxon>
        <taxon>Ecdysozoa</taxon>
        <taxon>Nematoda</taxon>
        <taxon>Chromadorea</taxon>
        <taxon>Rhabditida</taxon>
        <taxon>Tylenchina</taxon>
        <taxon>Panagrolaimomorpha</taxon>
        <taxon>Panagrolaimoidea</taxon>
        <taxon>Panagrolaimidae</taxon>
        <taxon>Panagrolaimus</taxon>
    </lineage>
</organism>
<keyword evidence="2" id="KW-1185">Reference proteome</keyword>